<dbReference type="GO" id="GO:0008710">
    <property type="term" value="F:8-amino-7-oxononanoate synthase activity"/>
    <property type="evidence" value="ECO:0007669"/>
    <property type="project" value="UniProtKB-UniRule"/>
</dbReference>
<evidence type="ECO:0000313" key="12">
    <source>
        <dbReference type="EMBL" id="TWT33079.1"/>
    </source>
</evidence>
<comment type="subunit">
    <text evidence="4 10">Homodimer.</text>
</comment>
<protein>
    <recommendedName>
        <fullName evidence="10">8-amino-7-ketopelargonate synthase</fullName>
        <ecNumber evidence="10">2.3.1.47</ecNumber>
    </recommendedName>
</protein>
<dbReference type="RefSeq" id="WP_146432621.1">
    <property type="nucleotide sequence ID" value="NZ_SJPF01000003.1"/>
</dbReference>
<dbReference type="GO" id="GO:0030170">
    <property type="term" value="F:pyridoxal phosphate binding"/>
    <property type="evidence" value="ECO:0007669"/>
    <property type="project" value="InterPro"/>
</dbReference>
<dbReference type="SUPFAM" id="SSF53383">
    <property type="entry name" value="PLP-dependent transferases"/>
    <property type="match status" value="1"/>
</dbReference>
<comment type="catalytic activity">
    <reaction evidence="8 10">
        <text>6-carboxyhexanoyl-[ACP] + L-alanine + H(+) = (8S)-8-amino-7-oxononanoate + holo-[ACP] + CO2</text>
        <dbReference type="Rhea" id="RHEA:42288"/>
        <dbReference type="Rhea" id="RHEA-COMP:9685"/>
        <dbReference type="Rhea" id="RHEA-COMP:9955"/>
        <dbReference type="ChEBI" id="CHEBI:15378"/>
        <dbReference type="ChEBI" id="CHEBI:16526"/>
        <dbReference type="ChEBI" id="CHEBI:57972"/>
        <dbReference type="ChEBI" id="CHEBI:64479"/>
        <dbReference type="ChEBI" id="CHEBI:78846"/>
        <dbReference type="ChEBI" id="CHEBI:149468"/>
        <dbReference type="EC" id="2.3.1.47"/>
    </reaction>
</comment>
<keyword evidence="7 9" id="KW-0663">Pyridoxal phosphate</keyword>
<evidence type="ECO:0000256" key="8">
    <source>
        <dbReference type="ARBA" id="ARBA00047715"/>
    </source>
</evidence>
<evidence type="ECO:0000256" key="1">
    <source>
        <dbReference type="ARBA" id="ARBA00001933"/>
    </source>
</evidence>
<comment type="caution">
    <text evidence="12">The sequence shown here is derived from an EMBL/GenBank/DDBJ whole genome shotgun (WGS) entry which is preliminary data.</text>
</comment>
<dbReference type="InterPro" id="IPR015421">
    <property type="entry name" value="PyrdxlP-dep_Trfase_major"/>
</dbReference>
<dbReference type="UniPathway" id="UPA00078"/>
<keyword evidence="6" id="KW-0093">Biotin biosynthesis</keyword>
<evidence type="ECO:0000256" key="9">
    <source>
        <dbReference type="PIRSR" id="PIRSR604723-51"/>
    </source>
</evidence>
<evidence type="ECO:0000256" key="3">
    <source>
        <dbReference type="ARBA" id="ARBA00010008"/>
    </source>
</evidence>
<comment type="cofactor">
    <cofactor evidence="1 9 10">
        <name>pyridoxal 5'-phosphate</name>
        <dbReference type="ChEBI" id="CHEBI:597326"/>
    </cofactor>
</comment>
<organism evidence="12 13">
    <name type="scientific">Blastopirellula retiformator</name>
    <dbReference type="NCBI Taxonomy" id="2527970"/>
    <lineage>
        <taxon>Bacteria</taxon>
        <taxon>Pseudomonadati</taxon>
        <taxon>Planctomycetota</taxon>
        <taxon>Planctomycetia</taxon>
        <taxon>Pirellulales</taxon>
        <taxon>Pirellulaceae</taxon>
        <taxon>Blastopirellula</taxon>
    </lineage>
</organism>
<evidence type="ECO:0000256" key="2">
    <source>
        <dbReference type="ARBA" id="ARBA00004746"/>
    </source>
</evidence>
<dbReference type="OrthoDB" id="9807157at2"/>
<dbReference type="InterPro" id="IPR001917">
    <property type="entry name" value="Aminotrans_II_pyridoxalP_BS"/>
</dbReference>
<dbReference type="InterPro" id="IPR004839">
    <property type="entry name" value="Aminotransferase_I/II_large"/>
</dbReference>
<keyword evidence="12" id="KW-0012">Acyltransferase</keyword>
<feature type="modified residue" description="N6-(pyridoxal phosphate)lysine" evidence="9">
    <location>
        <position position="241"/>
    </location>
</feature>
<dbReference type="Pfam" id="PF00155">
    <property type="entry name" value="Aminotran_1_2"/>
    <property type="match status" value="1"/>
</dbReference>
<dbReference type="InterPro" id="IPR004723">
    <property type="entry name" value="AONS_Archaea/Proteobacteria"/>
</dbReference>
<dbReference type="InterPro" id="IPR015424">
    <property type="entry name" value="PyrdxlP-dep_Trfase"/>
</dbReference>
<evidence type="ECO:0000256" key="5">
    <source>
        <dbReference type="ARBA" id="ARBA00022679"/>
    </source>
</evidence>
<dbReference type="PANTHER" id="PTHR13693">
    <property type="entry name" value="CLASS II AMINOTRANSFERASE/8-AMINO-7-OXONONANOATE SYNTHASE"/>
    <property type="match status" value="1"/>
</dbReference>
<comment type="function">
    <text evidence="10">Catalyzes the decarboxylative condensation of pimeloyl-[acyl-carrier protein] and L-alanine to produce 8-amino-7-oxononanoate (AON), [acyl-carrier protein], and carbon dioxide.</text>
</comment>
<keyword evidence="13" id="KW-1185">Reference proteome</keyword>
<dbReference type="InterPro" id="IPR015422">
    <property type="entry name" value="PyrdxlP-dep_Trfase_small"/>
</dbReference>
<dbReference type="Gene3D" id="3.40.640.10">
    <property type="entry name" value="Type I PLP-dependent aspartate aminotransferase-like (Major domain)"/>
    <property type="match status" value="1"/>
</dbReference>
<name>A0A5C5V526_9BACT</name>
<accession>A0A5C5V526</accession>
<sequence>MTRRPLAWLEEELQTLDQLHMRRHLRTHHGPQTAEQTVDGQQFINFGGNDYLGLAADPRLGEAAIAAIQQEGWGSGASPLVTGHGVSHAALEAALAELEGTEAALLFSSGFAANVGTITALAGKGDVVFSDAKNHASIIDGVRLCGARPQIYQHLDVDHLEKLIAQASAFRRRYIVTDTLFSMDGDFAPLVDLCELADRYDATLIVDEAHATGVFGEQGHGVCEHLGVEEQVDVRIGTLSKALGGHGGFVVGGQQLIDWLLNRARSYVFSTAAPMAASAAMLAALQIVRDEPERRQLLLKRADALRETLRKQGWQVGGESQIIPILLGEPEPTMQASHRLRDQGLFVPGIRPPSVPSGESLLRISLSYAHTPAHLDKLTTALATLRQQLL</sequence>
<gene>
    <name evidence="12" type="primary">bioF</name>
    <name evidence="12" type="ORF">Enr8_28990</name>
</gene>
<dbReference type="AlphaFoldDB" id="A0A5C5V526"/>
<dbReference type="GO" id="GO:0009102">
    <property type="term" value="P:biotin biosynthetic process"/>
    <property type="evidence" value="ECO:0007669"/>
    <property type="project" value="UniProtKB-UniRule"/>
</dbReference>
<evidence type="ECO:0000256" key="6">
    <source>
        <dbReference type="ARBA" id="ARBA00022756"/>
    </source>
</evidence>
<dbReference type="Proteomes" id="UP000318878">
    <property type="component" value="Unassembled WGS sequence"/>
</dbReference>
<evidence type="ECO:0000259" key="11">
    <source>
        <dbReference type="Pfam" id="PF00155"/>
    </source>
</evidence>
<comment type="similarity">
    <text evidence="3 10">Belongs to the class-II pyridoxal-phosphate-dependent aminotransferase family. BioF subfamily.</text>
</comment>
<dbReference type="EMBL" id="SJPF01000003">
    <property type="protein sequence ID" value="TWT33079.1"/>
    <property type="molecule type" value="Genomic_DNA"/>
</dbReference>
<evidence type="ECO:0000256" key="7">
    <source>
        <dbReference type="ARBA" id="ARBA00022898"/>
    </source>
</evidence>
<evidence type="ECO:0000256" key="4">
    <source>
        <dbReference type="ARBA" id="ARBA00011738"/>
    </source>
</evidence>
<feature type="domain" description="Aminotransferase class I/classII large" evidence="11">
    <location>
        <begin position="43"/>
        <end position="382"/>
    </location>
</feature>
<dbReference type="NCBIfam" id="TIGR00858">
    <property type="entry name" value="bioF"/>
    <property type="match status" value="1"/>
</dbReference>
<dbReference type="Gene3D" id="3.90.1150.10">
    <property type="entry name" value="Aspartate Aminotransferase, domain 1"/>
    <property type="match status" value="1"/>
</dbReference>
<evidence type="ECO:0000256" key="10">
    <source>
        <dbReference type="RuleBase" id="RU003693"/>
    </source>
</evidence>
<proteinExistence type="inferred from homology"/>
<dbReference type="PROSITE" id="PS00599">
    <property type="entry name" value="AA_TRANSFER_CLASS_2"/>
    <property type="match status" value="1"/>
</dbReference>
<dbReference type="CDD" id="cd06454">
    <property type="entry name" value="KBL_like"/>
    <property type="match status" value="1"/>
</dbReference>
<keyword evidence="5 10" id="KW-0808">Transferase</keyword>
<dbReference type="EC" id="2.3.1.47" evidence="10"/>
<comment type="pathway">
    <text evidence="2 10">Cofactor biosynthesis; biotin biosynthesis.</text>
</comment>
<evidence type="ECO:0000313" key="13">
    <source>
        <dbReference type="Proteomes" id="UP000318878"/>
    </source>
</evidence>
<dbReference type="InterPro" id="IPR050087">
    <property type="entry name" value="AON_synthase_class-II"/>
</dbReference>
<reference evidence="12 13" key="1">
    <citation type="submission" date="2019-02" db="EMBL/GenBank/DDBJ databases">
        <title>Deep-cultivation of Planctomycetes and their phenomic and genomic characterization uncovers novel biology.</title>
        <authorList>
            <person name="Wiegand S."/>
            <person name="Jogler M."/>
            <person name="Boedeker C."/>
            <person name="Pinto D."/>
            <person name="Vollmers J."/>
            <person name="Rivas-Marin E."/>
            <person name="Kohn T."/>
            <person name="Peeters S.H."/>
            <person name="Heuer A."/>
            <person name="Rast P."/>
            <person name="Oberbeckmann S."/>
            <person name="Bunk B."/>
            <person name="Jeske O."/>
            <person name="Meyerdierks A."/>
            <person name="Storesund J.E."/>
            <person name="Kallscheuer N."/>
            <person name="Luecker S."/>
            <person name="Lage O.M."/>
            <person name="Pohl T."/>
            <person name="Merkel B.J."/>
            <person name="Hornburger P."/>
            <person name="Mueller R.-W."/>
            <person name="Bruemmer F."/>
            <person name="Labrenz M."/>
            <person name="Spormann A.M."/>
            <person name="Op Den Camp H."/>
            <person name="Overmann J."/>
            <person name="Amann R."/>
            <person name="Jetten M.S.M."/>
            <person name="Mascher T."/>
            <person name="Medema M.H."/>
            <person name="Devos D.P."/>
            <person name="Kaster A.-K."/>
            <person name="Ovreas L."/>
            <person name="Rohde M."/>
            <person name="Galperin M.Y."/>
            <person name="Jogler C."/>
        </authorList>
    </citation>
    <scope>NUCLEOTIDE SEQUENCE [LARGE SCALE GENOMIC DNA]</scope>
    <source>
        <strain evidence="12 13">Enr8</strain>
    </source>
</reference>
<dbReference type="PANTHER" id="PTHR13693:SF100">
    <property type="entry name" value="8-AMINO-7-OXONONANOATE SYNTHASE"/>
    <property type="match status" value="1"/>
</dbReference>